<dbReference type="AlphaFoldDB" id="A0A7W8XV27"/>
<accession>A0A7W8XV27</accession>
<dbReference type="RefSeq" id="WP_183939763.1">
    <property type="nucleotide sequence ID" value="NZ_JACHBI010000010.1"/>
</dbReference>
<gene>
    <name evidence="1" type="ORF">GGD50_004762</name>
</gene>
<dbReference type="EMBL" id="JACHBI010000010">
    <property type="protein sequence ID" value="MBB5576127.1"/>
    <property type="molecule type" value="Genomic_DNA"/>
</dbReference>
<evidence type="ECO:0000313" key="1">
    <source>
        <dbReference type="EMBL" id="MBB5576127.1"/>
    </source>
</evidence>
<keyword evidence="2" id="KW-1185">Reference proteome</keyword>
<name>A0A7W8XV27_9HYPH</name>
<reference evidence="1 2" key="1">
    <citation type="submission" date="2020-08" db="EMBL/GenBank/DDBJ databases">
        <title>Genomic Encyclopedia of Type Strains, Phase IV (KMG-V): Genome sequencing to study the core and pangenomes of soil and plant-associated prokaryotes.</title>
        <authorList>
            <person name="Whitman W."/>
        </authorList>
    </citation>
    <scope>NUCLEOTIDE SEQUENCE [LARGE SCALE GENOMIC DNA]</scope>
    <source>
        <strain evidence="1 2">SEMIA 4064</strain>
    </source>
</reference>
<dbReference type="Proteomes" id="UP000549882">
    <property type="component" value="Unassembled WGS sequence"/>
</dbReference>
<protein>
    <submittedName>
        <fullName evidence="1">Uncharacterized protein</fullName>
    </submittedName>
</protein>
<sequence length="141" mass="15213">MISTWPDMKGMKMEAQWKMYLDQAKPPGAIADFSAAAFVLQVAMNLRISLSFVQATPECHYLFERVMASAETYGLAREAGSALAFTNAEKVLADAVALLAIELQHCSPALRVVDASVTPMHPAAASQPITIDRNPFGQASL</sequence>
<organism evidence="1 2">
    <name type="scientific">Rhizobium paranaense</name>
    <dbReference type="NCBI Taxonomy" id="1650438"/>
    <lineage>
        <taxon>Bacteria</taxon>
        <taxon>Pseudomonadati</taxon>
        <taxon>Pseudomonadota</taxon>
        <taxon>Alphaproteobacteria</taxon>
        <taxon>Hyphomicrobiales</taxon>
        <taxon>Rhizobiaceae</taxon>
        <taxon>Rhizobium/Agrobacterium group</taxon>
        <taxon>Rhizobium</taxon>
    </lineage>
</organism>
<proteinExistence type="predicted"/>
<comment type="caution">
    <text evidence="1">The sequence shown here is derived from an EMBL/GenBank/DDBJ whole genome shotgun (WGS) entry which is preliminary data.</text>
</comment>
<evidence type="ECO:0000313" key="2">
    <source>
        <dbReference type="Proteomes" id="UP000549882"/>
    </source>
</evidence>